<dbReference type="GO" id="GO:0016051">
    <property type="term" value="P:carbohydrate biosynthetic process"/>
    <property type="evidence" value="ECO:0007669"/>
    <property type="project" value="InterPro"/>
</dbReference>
<evidence type="ECO:0000313" key="2">
    <source>
        <dbReference type="EMBL" id="MDV6236879.1"/>
    </source>
</evidence>
<protein>
    <submittedName>
        <fullName evidence="3">N-acetylneuraminate synthase</fullName>
        <ecNumber evidence="2">2.5.1.56</ecNumber>
    </submittedName>
</protein>
<dbReference type="Gene3D" id="3.20.20.70">
    <property type="entry name" value="Aldolase class I"/>
    <property type="match status" value="1"/>
</dbReference>
<dbReference type="SUPFAM" id="SSF51569">
    <property type="entry name" value="Aldolase"/>
    <property type="match status" value="1"/>
</dbReference>
<dbReference type="NCBIfam" id="TIGR03569">
    <property type="entry name" value="NeuB_NnaB"/>
    <property type="match status" value="1"/>
</dbReference>
<dbReference type="Gene3D" id="3.90.1210.10">
    <property type="entry name" value="Antifreeze-like/N-acetylneuraminic acid synthase C-terminal domain"/>
    <property type="match status" value="1"/>
</dbReference>
<dbReference type="OrthoDB" id="9814210at2"/>
<dbReference type="InterPro" id="IPR036732">
    <property type="entry name" value="AFP_Neu5c_C_sf"/>
</dbReference>
<dbReference type="InterPro" id="IPR013132">
    <property type="entry name" value="PseI/NeuA/B-like_N"/>
</dbReference>
<sequence>MFNFEKRSTLKSYIIAEAGVNHNGDPDLAKKLIYAAKQSGADCVKFQTFVAEEVASARAPKADYQLKVTDVQESQLDMLRKLELPRDSYPELMRLCDSIGIDFLSTPYSIGDASFLNSLGVGVFKIASGQLVEPYFLESVAKFGKPMILSTGMATLAEVADGVETVRKTGNRKIAVLQCTTNYPSKIEDANLRTIPVLREALDVIVGYSDHIESNYACFAAVALGAEVIEKHFTLDRTMAGPDHSCSLEPAGFSELVRGIREVEAALGSQVKQPTEAEERNKIGMRRSVAVNRDIRTGEIFTPEMLCFKRPSTGIAPSKLANIIGKKATRNITNDTLLEMSMVDWT</sequence>
<organism evidence="3">
    <name type="scientific">Leptospira ellisii</name>
    <dbReference type="NCBI Taxonomy" id="2023197"/>
    <lineage>
        <taxon>Bacteria</taxon>
        <taxon>Pseudomonadati</taxon>
        <taxon>Spirochaetota</taxon>
        <taxon>Spirochaetia</taxon>
        <taxon>Leptospirales</taxon>
        <taxon>Leptospiraceae</taxon>
        <taxon>Leptospira</taxon>
    </lineage>
</organism>
<evidence type="ECO:0000259" key="1">
    <source>
        <dbReference type="PROSITE" id="PS50844"/>
    </source>
</evidence>
<dbReference type="SMART" id="SM00858">
    <property type="entry name" value="SAF"/>
    <property type="match status" value="1"/>
</dbReference>
<feature type="domain" description="AFP-like" evidence="1">
    <location>
        <begin position="288"/>
        <end position="346"/>
    </location>
</feature>
<evidence type="ECO:0000313" key="4">
    <source>
        <dbReference type="Proteomes" id="UP000232122"/>
    </source>
</evidence>
<dbReference type="GO" id="GO:0047444">
    <property type="term" value="F:N-acylneuraminate-9-phosphate synthase activity"/>
    <property type="evidence" value="ECO:0007669"/>
    <property type="project" value="TreeGrafter"/>
</dbReference>
<dbReference type="AlphaFoldDB" id="A0A2N0B4Z7"/>
<dbReference type="Proteomes" id="UP000232122">
    <property type="component" value="Unassembled WGS sequence"/>
</dbReference>
<comment type="caution">
    <text evidence="3">The sequence shown here is derived from an EMBL/GenBank/DDBJ whole genome shotgun (WGS) entry which is preliminary data.</text>
</comment>
<dbReference type="EMBL" id="NPEF01000240">
    <property type="protein sequence ID" value="PJZ91634.1"/>
    <property type="molecule type" value="Genomic_DNA"/>
</dbReference>
<keyword evidence="4" id="KW-1185">Reference proteome</keyword>
<proteinExistence type="predicted"/>
<dbReference type="InterPro" id="IPR057736">
    <property type="entry name" value="SAF_PseI/NeuA/NeuB"/>
</dbReference>
<dbReference type="Pfam" id="PF08666">
    <property type="entry name" value="SAF"/>
    <property type="match status" value="1"/>
</dbReference>
<dbReference type="GO" id="GO:0050462">
    <property type="term" value="F:N-acetylneuraminate synthase activity"/>
    <property type="evidence" value="ECO:0007669"/>
    <property type="project" value="UniProtKB-EC"/>
</dbReference>
<gene>
    <name evidence="3" type="primary">neuB</name>
    <name evidence="2" type="ORF">CH379_014715</name>
    <name evidence="3" type="ORF">CH379_17540</name>
</gene>
<dbReference type="InterPro" id="IPR051690">
    <property type="entry name" value="PseI-like"/>
</dbReference>
<evidence type="ECO:0000313" key="3">
    <source>
        <dbReference type="EMBL" id="PJZ91634.1"/>
    </source>
</evidence>
<name>A0A2N0B4Z7_9LEPT</name>
<reference evidence="2" key="3">
    <citation type="submission" date="2023-10" db="EMBL/GenBank/DDBJ databases">
        <authorList>
            <person name="Picardeau M."/>
            <person name="Thibeaux R."/>
        </authorList>
    </citation>
    <scope>NUCLEOTIDE SEQUENCE</scope>
    <source>
        <strain evidence="2">ATI7-C-A5</strain>
    </source>
</reference>
<dbReference type="InterPro" id="IPR006190">
    <property type="entry name" value="SAF_AFP_Neu5Ac"/>
</dbReference>
<dbReference type="SUPFAM" id="SSF51269">
    <property type="entry name" value="AFP III-like domain"/>
    <property type="match status" value="1"/>
</dbReference>
<dbReference type="PANTHER" id="PTHR42966:SF1">
    <property type="entry name" value="SIALIC ACID SYNTHASE"/>
    <property type="match status" value="1"/>
</dbReference>
<dbReference type="EMBL" id="NPEF02000017">
    <property type="protein sequence ID" value="MDV6236879.1"/>
    <property type="molecule type" value="Genomic_DNA"/>
</dbReference>
<dbReference type="EC" id="2.5.1.56" evidence="2"/>
<accession>A0A2N0B4Z7</accession>
<dbReference type="RefSeq" id="WP_100765602.1">
    <property type="nucleotide sequence ID" value="NZ_NPEF02000017.1"/>
</dbReference>
<dbReference type="InterPro" id="IPR013974">
    <property type="entry name" value="SAF"/>
</dbReference>
<dbReference type="PROSITE" id="PS50844">
    <property type="entry name" value="AFP_LIKE"/>
    <property type="match status" value="1"/>
</dbReference>
<keyword evidence="2" id="KW-0808">Transferase</keyword>
<dbReference type="InterPro" id="IPR020007">
    <property type="entry name" value="NeuB/NeuA"/>
</dbReference>
<reference evidence="2 4" key="2">
    <citation type="journal article" date="2018" name="Microb. Genom.">
        <title>Deciphering the unexplored Leptospira diversity from soils uncovers genomic evolution to virulence.</title>
        <authorList>
            <person name="Thibeaux R."/>
            <person name="Iraola G."/>
            <person name="Ferres I."/>
            <person name="Bierque E."/>
            <person name="Girault D."/>
            <person name="Soupe-Gilbert M.E."/>
            <person name="Picardeau M."/>
            <person name="Goarant C."/>
        </authorList>
    </citation>
    <scope>NUCLEOTIDE SEQUENCE [LARGE SCALE GENOMIC DNA]</scope>
    <source>
        <strain evidence="2 4">ATI7-C-A5</strain>
    </source>
</reference>
<reference evidence="3" key="1">
    <citation type="submission" date="2017-07" db="EMBL/GenBank/DDBJ databases">
        <title>Leptospira spp. isolated from tropical soils.</title>
        <authorList>
            <person name="Thibeaux R."/>
            <person name="Iraola G."/>
            <person name="Ferres I."/>
            <person name="Bierque E."/>
            <person name="Girault D."/>
            <person name="Soupe-Gilbert M.-E."/>
            <person name="Picardeau M."/>
            <person name="Goarant C."/>
        </authorList>
    </citation>
    <scope>NUCLEOTIDE SEQUENCE [LARGE SCALE GENOMIC DNA]</scope>
    <source>
        <strain evidence="3">ATI7-C-A5</strain>
    </source>
</reference>
<dbReference type="Pfam" id="PF03102">
    <property type="entry name" value="NeuB"/>
    <property type="match status" value="1"/>
</dbReference>
<dbReference type="CDD" id="cd11615">
    <property type="entry name" value="SAF_NeuB_like"/>
    <property type="match status" value="1"/>
</dbReference>
<dbReference type="InterPro" id="IPR013785">
    <property type="entry name" value="Aldolase_TIM"/>
</dbReference>
<dbReference type="PANTHER" id="PTHR42966">
    <property type="entry name" value="N-ACETYLNEURAMINATE SYNTHASE"/>
    <property type="match status" value="1"/>
</dbReference>